<evidence type="ECO:0000313" key="4">
    <source>
        <dbReference type="EMBL" id="MCT2557404.1"/>
    </source>
</evidence>
<feature type="transmembrane region" description="Helical" evidence="2">
    <location>
        <begin position="218"/>
        <end position="241"/>
    </location>
</feature>
<keyword evidence="2" id="KW-0472">Membrane</keyword>
<dbReference type="InterPro" id="IPR011642">
    <property type="entry name" value="Gate_dom"/>
</dbReference>
<dbReference type="Proteomes" id="UP001142648">
    <property type="component" value="Unassembled WGS sequence"/>
</dbReference>
<dbReference type="PANTHER" id="PTHR43185">
    <property type="entry name" value="FERROUS IRON TRANSPORT PROTEIN B"/>
    <property type="match status" value="1"/>
</dbReference>
<protein>
    <recommendedName>
        <fullName evidence="1">Ferrous iron transport protein B</fullName>
    </recommendedName>
</protein>
<reference evidence="4" key="1">
    <citation type="submission" date="2022-09" db="EMBL/GenBank/DDBJ databases">
        <title>The genome sequence of Tsuneonella sp. YG55.</title>
        <authorList>
            <person name="Liu Y."/>
        </authorList>
    </citation>
    <scope>NUCLEOTIDE SEQUENCE</scope>
    <source>
        <strain evidence="4">YG55</strain>
    </source>
</reference>
<dbReference type="InterPro" id="IPR011640">
    <property type="entry name" value="Fe2_transport_prot_B_C"/>
</dbReference>
<dbReference type="CDD" id="cd01879">
    <property type="entry name" value="FeoB"/>
    <property type="match status" value="1"/>
</dbReference>
<sequence length="617" mass="65623">MSGLRNAALVGNPNAGKSALFNALTGARQKIANYPGVTVERKAGRLVLPSGEPVELIDLPGAYSFEPSSPDEEVTRKVVHGEFAGEATPEVLIVVLDAANLEQHLVFAQEVIALGRPTVVALNMIDMAERDGLVLDPNALEQALGVPVVPTVAVRRRGLTELVAAIQRAEARAEGEGDDHPQPHLTLPERRLAAANIAKGAILSETAQHRLHAGLDKVLLHPWLGLPILFALLFVVFQAVFAWATPFADGLEALVALVSEQVSALLPAGFVRDLITEGVLAGVGSVVVFLPQIVILFAFILAMEASGYMARAAYLMDRMMQGVGLSGRSFIPLLSSVACAIPGIMATRSIADPRDRLTTILIAPLMTCSARLPVYAVIIAAFIPQATVGPGIGLQGLVLFGLYVAGIVGAMVAALVLRRTVTKGAASGFIMELPRYQLPRLKDLLIGLWQRAWVFLRRAGTIIFTVTIVLWLLLSFPKAAPGESQVDASFAGQLSQGLAVVVQPIGFNREIALALIPAMAAREVAVASLATTYAVDAPDEEAAAAGLASQLSARWSLPTALAFLAWFVFAPQCLSTIAVTRRETNGWKWPAFMLAYLFSLAYIFAGLTYWTAVALGL</sequence>
<feature type="transmembrane region" description="Helical" evidence="2">
    <location>
        <begin position="395"/>
        <end position="417"/>
    </location>
</feature>
<dbReference type="InterPro" id="IPR050860">
    <property type="entry name" value="FeoB_GTPase"/>
</dbReference>
<accession>A0A9X3AJS2</accession>
<dbReference type="InterPro" id="IPR030389">
    <property type="entry name" value="G_FEOB_dom"/>
</dbReference>
<dbReference type="Pfam" id="PF02421">
    <property type="entry name" value="FeoB_N"/>
    <property type="match status" value="1"/>
</dbReference>
<feature type="domain" description="FeoB-type G" evidence="3">
    <location>
        <begin position="4"/>
        <end position="172"/>
    </location>
</feature>
<feature type="transmembrane region" description="Helical" evidence="2">
    <location>
        <begin position="591"/>
        <end position="612"/>
    </location>
</feature>
<evidence type="ECO:0000256" key="2">
    <source>
        <dbReference type="SAM" id="Phobius"/>
    </source>
</evidence>
<keyword evidence="2" id="KW-0812">Transmembrane</keyword>
<keyword evidence="5" id="KW-1185">Reference proteome</keyword>
<dbReference type="Pfam" id="PF07670">
    <property type="entry name" value="Gate"/>
    <property type="match status" value="2"/>
</dbReference>
<dbReference type="Pfam" id="PF07664">
    <property type="entry name" value="FeoB_C"/>
    <property type="match status" value="1"/>
</dbReference>
<dbReference type="GO" id="GO:0005525">
    <property type="term" value="F:GTP binding"/>
    <property type="evidence" value="ECO:0007669"/>
    <property type="project" value="InterPro"/>
</dbReference>
<dbReference type="GO" id="GO:0005886">
    <property type="term" value="C:plasma membrane"/>
    <property type="evidence" value="ECO:0007669"/>
    <property type="project" value="TreeGrafter"/>
</dbReference>
<gene>
    <name evidence="4" type="ORF">N0B51_00270</name>
</gene>
<evidence type="ECO:0000256" key="1">
    <source>
        <dbReference type="ARBA" id="ARBA00031200"/>
    </source>
</evidence>
<dbReference type="PROSITE" id="PS51711">
    <property type="entry name" value="G_FEOB"/>
    <property type="match status" value="1"/>
</dbReference>
<dbReference type="SUPFAM" id="SSF52540">
    <property type="entry name" value="P-loop containing nucleoside triphosphate hydrolases"/>
    <property type="match status" value="1"/>
</dbReference>
<evidence type="ECO:0000313" key="5">
    <source>
        <dbReference type="Proteomes" id="UP001142648"/>
    </source>
</evidence>
<dbReference type="InterPro" id="IPR027417">
    <property type="entry name" value="P-loop_NTPase"/>
</dbReference>
<feature type="transmembrane region" description="Helical" evidence="2">
    <location>
        <begin position="278"/>
        <end position="303"/>
    </location>
</feature>
<dbReference type="AlphaFoldDB" id="A0A9X3AJS2"/>
<keyword evidence="2" id="KW-1133">Transmembrane helix</keyword>
<dbReference type="RefSeq" id="WP_259960172.1">
    <property type="nucleotide sequence ID" value="NZ_JAOAMV010000001.1"/>
</dbReference>
<name>A0A9X3AJS2_9SPHN</name>
<dbReference type="PANTHER" id="PTHR43185:SF1">
    <property type="entry name" value="FE(2+) TRANSPORTER FEOB"/>
    <property type="match status" value="1"/>
</dbReference>
<dbReference type="EMBL" id="JAOAMV010000001">
    <property type="protein sequence ID" value="MCT2557404.1"/>
    <property type="molecule type" value="Genomic_DNA"/>
</dbReference>
<evidence type="ECO:0000259" key="3">
    <source>
        <dbReference type="PROSITE" id="PS51711"/>
    </source>
</evidence>
<feature type="transmembrane region" description="Helical" evidence="2">
    <location>
        <begin position="560"/>
        <end position="579"/>
    </location>
</feature>
<feature type="transmembrane region" description="Helical" evidence="2">
    <location>
        <begin position="357"/>
        <end position="383"/>
    </location>
</feature>
<organism evidence="4 5">
    <name type="scientific">Tsuneonella litorea</name>
    <dbReference type="NCBI Taxonomy" id="2976475"/>
    <lineage>
        <taxon>Bacteria</taxon>
        <taxon>Pseudomonadati</taxon>
        <taxon>Pseudomonadota</taxon>
        <taxon>Alphaproteobacteria</taxon>
        <taxon>Sphingomonadales</taxon>
        <taxon>Erythrobacteraceae</taxon>
        <taxon>Tsuneonella</taxon>
    </lineage>
</organism>
<dbReference type="InterPro" id="IPR006073">
    <property type="entry name" value="GTP-bd"/>
</dbReference>
<dbReference type="Gene3D" id="3.40.50.300">
    <property type="entry name" value="P-loop containing nucleotide triphosphate hydrolases"/>
    <property type="match status" value="1"/>
</dbReference>
<dbReference type="PRINTS" id="PR00326">
    <property type="entry name" value="GTP1OBG"/>
</dbReference>
<proteinExistence type="predicted"/>
<dbReference type="GO" id="GO:0015093">
    <property type="term" value="F:ferrous iron transmembrane transporter activity"/>
    <property type="evidence" value="ECO:0007669"/>
    <property type="project" value="InterPro"/>
</dbReference>
<feature type="transmembrane region" description="Helical" evidence="2">
    <location>
        <begin position="455"/>
        <end position="474"/>
    </location>
</feature>
<comment type="caution">
    <text evidence="4">The sequence shown here is derived from an EMBL/GenBank/DDBJ whole genome shotgun (WGS) entry which is preliminary data.</text>
</comment>